<dbReference type="InterPro" id="IPR010930">
    <property type="entry name" value="Flg_bb/hook_C_dom"/>
</dbReference>
<dbReference type="Pfam" id="PF22692">
    <property type="entry name" value="LlgE_F_G_D1"/>
    <property type="match status" value="1"/>
</dbReference>
<comment type="subcellular location">
    <subcellularLocation>
        <location evidence="2">Bacterial flagellum basal body</location>
    </subcellularLocation>
</comment>
<reference evidence="6 7" key="1">
    <citation type="submission" date="2020-08" db="EMBL/GenBank/DDBJ databases">
        <title>Genome public.</title>
        <authorList>
            <person name="Liu C."/>
            <person name="Sun Q."/>
        </authorList>
    </citation>
    <scope>NUCLEOTIDE SEQUENCE [LARGE SCALE GENOMIC DNA]</scope>
    <source>
        <strain evidence="6 7">NSJ-35</strain>
    </source>
</reference>
<dbReference type="InterPro" id="IPR001444">
    <property type="entry name" value="Flag_bb_rod_N"/>
</dbReference>
<comment type="caution">
    <text evidence="6">The sequence shown here is derived from an EMBL/GenBank/DDBJ whole genome shotgun (WGS) entry which is preliminary data.</text>
</comment>
<dbReference type="SUPFAM" id="SSF117143">
    <property type="entry name" value="Flagellar hook protein flgE"/>
    <property type="match status" value="1"/>
</dbReference>
<evidence type="ECO:0000256" key="1">
    <source>
        <dbReference type="ARBA" id="ARBA00009677"/>
    </source>
</evidence>
<evidence type="ECO:0000259" key="5">
    <source>
        <dbReference type="Pfam" id="PF22692"/>
    </source>
</evidence>
<dbReference type="InterPro" id="IPR053967">
    <property type="entry name" value="LlgE_F_G-like_D1"/>
</dbReference>
<comment type="similarity">
    <text evidence="1 2">Belongs to the flagella basal body rod proteins family.</text>
</comment>
<feature type="domain" description="Flagellar hook protein FlgE/F/G-like D1" evidence="5">
    <location>
        <begin position="95"/>
        <end position="158"/>
    </location>
</feature>
<keyword evidence="7" id="KW-1185">Reference proteome</keyword>
<dbReference type="Pfam" id="PF00460">
    <property type="entry name" value="Flg_bb_rod"/>
    <property type="match status" value="1"/>
</dbReference>
<evidence type="ECO:0000313" key="7">
    <source>
        <dbReference type="Proteomes" id="UP000606889"/>
    </source>
</evidence>
<dbReference type="Pfam" id="PF06429">
    <property type="entry name" value="Flg_bbr_C"/>
    <property type="match status" value="1"/>
</dbReference>
<sequence length="252" mass="27751">MLRSFYIAGTGMLTQRSKMDVIINNITNVDTTGYKKDQVISRSFGDLLLDRLNDPSILNQTTYVGGQNTGVYVDELVVDFTQGPMEVTDIQTDMAIAGDGFFCIQTPEGVRYTRSGNFQVDANGTLLTQEGYYVLGANGGRINVGTGEFTVNSSGDIFVQGQNVGRLRIVQFNDNGVLRKTGDNLYYAYNGENPAVMQNPNVVQGALEGSNLDIGREMAEMLTTNRLYESNQRILKMVDESLSKTVNDIGRF</sequence>
<feature type="domain" description="Flagellar basal-body/hook protein C-terminal" evidence="4">
    <location>
        <begin position="203"/>
        <end position="247"/>
    </location>
</feature>
<dbReference type="InterPro" id="IPR020013">
    <property type="entry name" value="Flagellar_FlgE/F/G"/>
</dbReference>
<keyword evidence="6" id="KW-0282">Flagellum</keyword>
<organism evidence="6 7">
    <name type="scientific">Christensenella tenuis</name>
    <dbReference type="NCBI Taxonomy" id="2763033"/>
    <lineage>
        <taxon>Bacteria</taxon>
        <taxon>Bacillati</taxon>
        <taxon>Bacillota</taxon>
        <taxon>Clostridia</taxon>
        <taxon>Christensenellales</taxon>
        <taxon>Christensenellaceae</taxon>
        <taxon>Christensenella</taxon>
    </lineage>
</organism>
<keyword evidence="2" id="KW-0975">Bacterial flagellum</keyword>
<dbReference type="PANTHER" id="PTHR30435">
    <property type="entry name" value="FLAGELLAR PROTEIN"/>
    <property type="match status" value="1"/>
</dbReference>
<feature type="domain" description="Flagellar basal body rod protein N-terminal" evidence="3">
    <location>
        <begin position="5"/>
        <end position="35"/>
    </location>
</feature>
<dbReference type="RefSeq" id="WP_186856304.1">
    <property type="nucleotide sequence ID" value="NZ_JACOON010000001.1"/>
</dbReference>
<evidence type="ECO:0000313" key="6">
    <source>
        <dbReference type="EMBL" id="MBC5646758.1"/>
    </source>
</evidence>
<protein>
    <submittedName>
        <fullName evidence="6">Flagellar basal-body rod protein FlgF</fullName>
    </submittedName>
</protein>
<dbReference type="PANTHER" id="PTHR30435:SF19">
    <property type="entry name" value="FLAGELLAR BASAL-BODY ROD PROTEIN FLGG"/>
    <property type="match status" value="1"/>
</dbReference>
<evidence type="ECO:0000256" key="2">
    <source>
        <dbReference type="RuleBase" id="RU362116"/>
    </source>
</evidence>
<dbReference type="EMBL" id="JACOON010000001">
    <property type="protein sequence ID" value="MBC5646758.1"/>
    <property type="molecule type" value="Genomic_DNA"/>
</dbReference>
<keyword evidence="6" id="KW-0966">Cell projection</keyword>
<proteinExistence type="inferred from homology"/>
<evidence type="ECO:0000259" key="3">
    <source>
        <dbReference type="Pfam" id="PF00460"/>
    </source>
</evidence>
<dbReference type="Proteomes" id="UP000606889">
    <property type="component" value="Unassembled WGS sequence"/>
</dbReference>
<dbReference type="InterPro" id="IPR037925">
    <property type="entry name" value="FlgE/F/G-like"/>
</dbReference>
<dbReference type="InterPro" id="IPR012836">
    <property type="entry name" value="FlgF"/>
</dbReference>
<keyword evidence="6" id="KW-0969">Cilium</keyword>
<name>A0ABR7EAF2_9FIRM</name>
<dbReference type="NCBIfam" id="TIGR02490">
    <property type="entry name" value="flgF"/>
    <property type="match status" value="1"/>
</dbReference>
<gene>
    <name evidence="6" type="primary">flgF</name>
    <name evidence="6" type="ORF">H8S18_00155</name>
</gene>
<dbReference type="NCBIfam" id="TIGR03506">
    <property type="entry name" value="FlgEFG_subfam"/>
    <property type="match status" value="1"/>
</dbReference>
<accession>A0ABR7EAF2</accession>
<evidence type="ECO:0000259" key="4">
    <source>
        <dbReference type="Pfam" id="PF06429"/>
    </source>
</evidence>